<accession>A0A953LJK7</accession>
<dbReference type="PANTHER" id="PTHR10695:SF46">
    <property type="entry name" value="BIFUNCTIONAL COENZYME A SYNTHASE-RELATED"/>
    <property type="match status" value="1"/>
</dbReference>
<dbReference type="HAMAP" id="MF_00376">
    <property type="entry name" value="Dephospho_CoA_kinase"/>
    <property type="match status" value="1"/>
</dbReference>
<evidence type="ECO:0000256" key="5">
    <source>
        <dbReference type="ARBA" id="ARBA00022777"/>
    </source>
</evidence>
<keyword evidence="7 8" id="KW-0173">Coenzyme A biosynthesis</keyword>
<keyword evidence="5 8" id="KW-0418">Kinase</keyword>
<comment type="caution">
    <text evidence="11">The sequence shown here is derived from an EMBL/GenBank/DDBJ whole genome shotgun (WGS) entry which is preliminary data.</text>
</comment>
<dbReference type="GO" id="GO:0005524">
    <property type="term" value="F:ATP binding"/>
    <property type="evidence" value="ECO:0007669"/>
    <property type="project" value="UniProtKB-UniRule"/>
</dbReference>
<gene>
    <name evidence="8" type="primary">coaE</name>
    <name evidence="11" type="ORF">CWE10_07090</name>
</gene>
<dbReference type="NCBIfam" id="TIGR00152">
    <property type="entry name" value="dephospho-CoA kinase"/>
    <property type="match status" value="1"/>
</dbReference>
<keyword evidence="2 8" id="KW-0963">Cytoplasm</keyword>
<comment type="function">
    <text evidence="8">Catalyzes the phosphorylation of the 3'-hydroxyl group of dephosphocoenzyme A to form coenzyme A.</text>
</comment>
<evidence type="ECO:0000256" key="8">
    <source>
        <dbReference type="HAMAP-Rule" id="MF_00376"/>
    </source>
</evidence>
<dbReference type="PROSITE" id="PS51219">
    <property type="entry name" value="DPCK"/>
    <property type="match status" value="1"/>
</dbReference>
<dbReference type="GO" id="GO:0004140">
    <property type="term" value="F:dephospho-CoA kinase activity"/>
    <property type="evidence" value="ECO:0007669"/>
    <property type="project" value="UniProtKB-UniRule"/>
</dbReference>
<comment type="catalytic activity">
    <reaction evidence="8">
        <text>3'-dephospho-CoA + ATP = ADP + CoA + H(+)</text>
        <dbReference type="Rhea" id="RHEA:18245"/>
        <dbReference type="ChEBI" id="CHEBI:15378"/>
        <dbReference type="ChEBI" id="CHEBI:30616"/>
        <dbReference type="ChEBI" id="CHEBI:57287"/>
        <dbReference type="ChEBI" id="CHEBI:57328"/>
        <dbReference type="ChEBI" id="CHEBI:456216"/>
        <dbReference type="EC" id="2.7.1.24"/>
    </reaction>
</comment>
<dbReference type="Gene3D" id="3.40.50.300">
    <property type="entry name" value="P-loop containing nucleotide triphosphate hydrolases"/>
    <property type="match status" value="1"/>
</dbReference>
<organism evidence="11 12">
    <name type="scientific">Symbiobacterium thermophilum</name>
    <dbReference type="NCBI Taxonomy" id="2734"/>
    <lineage>
        <taxon>Bacteria</taxon>
        <taxon>Bacillati</taxon>
        <taxon>Bacillota</taxon>
        <taxon>Clostridia</taxon>
        <taxon>Eubacteriales</taxon>
        <taxon>Symbiobacteriaceae</taxon>
        <taxon>Symbiobacterium</taxon>
    </lineage>
</organism>
<evidence type="ECO:0000313" key="11">
    <source>
        <dbReference type="EMBL" id="MBY6275977.1"/>
    </source>
</evidence>
<keyword evidence="4 8" id="KW-0547">Nucleotide-binding</keyword>
<dbReference type="EC" id="2.7.1.24" evidence="8 9"/>
<evidence type="ECO:0000256" key="2">
    <source>
        <dbReference type="ARBA" id="ARBA00022490"/>
    </source>
</evidence>
<comment type="similarity">
    <text evidence="1 8">Belongs to the CoaE family.</text>
</comment>
<dbReference type="RefSeq" id="WP_273378884.1">
    <property type="nucleotide sequence ID" value="NZ_PIUK01000050.1"/>
</dbReference>
<dbReference type="PANTHER" id="PTHR10695">
    <property type="entry name" value="DEPHOSPHO-COA KINASE-RELATED"/>
    <property type="match status" value="1"/>
</dbReference>
<name>A0A953LJK7_SYMTR</name>
<dbReference type="AlphaFoldDB" id="A0A953LJK7"/>
<dbReference type="Proteomes" id="UP000732377">
    <property type="component" value="Unassembled WGS sequence"/>
</dbReference>
<evidence type="ECO:0000256" key="6">
    <source>
        <dbReference type="ARBA" id="ARBA00022840"/>
    </source>
</evidence>
<evidence type="ECO:0000256" key="10">
    <source>
        <dbReference type="SAM" id="MobiDB-lite"/>
    </source>
</evidence>
<evidence type="ECO:0000313" key="12">
    <source>
        <dbReference type="Proteomes" id="UP000732377"/>
    </source>
</evidence>
<sequence>MRIIGLTGSIASGKSTVSAMLRELGAAVIDADAIVHHLQRPGTPVFESIVREFGPGVVRPDGSLDRQALGRIVFADPGRRRALEAIVHPAVRAEIWRQVEQYRREGRPAVVLDVPLLYESGWDRQVDEVWVVWVDAETQKARLIARSGLSPEEAEARIAAQMSLDEKARRADRIIDNRGSLDRTRAQVEAAWRAACGGEGGEPAAGSSAHHGAGSVDPGAGPCDGPGAAPEAERRGGDR</sequence>
<evidence type="ECO:0000256" key="7">
    <source>
        <dbReference type="ARBA" id="ARBA00022993"/>
    </source>
</evidence>
<protein>
    <recommendedName>
        <fullName evidence="8 9">Dephospho-CoA kinase</fullName>
        <ecNumber evidence="8 9">2.7.1.24</ecNumber>
    </recommendedName>
    <alternativeName>
        <fullName evidence="8">Dephosphocoenzyme A kinase</fullName>
    </alternativeName>
</protein>
<evidence type="ECO:0000256" key="1">
    <source>
        <dbReference type="ARBA" id="ARBA00009018"/>
    </source>
</evidence>
<dbReference type="Pfam" id="PF01121">
    <property type="entry name" value="CoaE"/>
    <property type="match status" value="1"/>
</dbReference>
<dbReference type="InterPro" id="IPR001977">
    <property type="entry name" value="Depp_CoAkinase"/>
</dbReference>
<keyword evidence="6 8" id="KW-0067">ATP-binding</keyword>
<comment type="pathway">
    <text evidence="8">Cofactor biosynthesis; coenzyme A biosynthesis; CoA from (R)-pantothenate: step 5/5.</text>
</comment>
<feature type="binding site" evidence="8">
    <location>
        <begin position="11"/>
        <end position="16"/>
    </location>
    <ligand>
        <name>ATP</name>
        <dbReference type="ChEBI" id="CHEBI:30616"/>
    </ligand>
</feature>
<dbReference type="FunFam" id="3.40.50.300:FF:000991">
    <property type="entry name" value="Dephospho-CoA kinase"/>
    <property type="match status" value="1"/>
</dbReference>
<proteinExistence type="inferred from homology"/>
<evidence type="ECO:0000256" key="4">
    <source>
        <dbReference type="ARBA" id="ARBA00022741"/>
    </source>
</evidence>
<evidence type="ECO:0000256" key="3">
    <source>
        <dbReference type="ARBA" id="ARBA00022679"/>
    </source>
</evidence>
<dbReference type="CDD" id="cd02022">
    <property type="entry name" value="DPCK"/>
    <property type="match status" value="1"/>
</dbReference>
<feature type="region of interest" description="Disordered" evidence="10">
    <location>
        <begin position="197"/>
        <end position="239"/>
    </location>
</feature>
<comment type="subcellular location">
    <subcellularLocation>
        <location evidence="8">Cytoplasm</location>
    </subcellularLocation>
</comment>
<dbReference type="SUPFAM" id="SSF52540">
    <property type="entry name" value="P-loop containing nucleoside triphosphate hydrolases"/>
    <property type="match status" value="1"/>
</dbReference>
<keyword evidence="3 8" id="KW-0808">Transferase</keyword>
<dbReference type="EMBL" id="PIUK01000050">
    <property type="protein sequence ID" value="MBY6275977.1"/>
    <property type="molecule type" value="Genomic_DNA"/>
</dbReference>
<evidence type="ECO:0000256" key="9">
    <source>
        <dbReference type="NCBIfam" id="TIGR00152"/>
    </source>
</evidence>
<feature type="compositionally biased region" description="Low complexity" evidence="10">
    <location>
        <begin position="204"/>
        <end position="230"/>
    </location>
</feature>
<dbReference type="GO" id="GO:0015937">
    <property type="term" value="P:coenzyme A biosynthetic process"/>
    <property type="evidence" value="ECO:0007669"/>
    <property type="project" value="UniProtKB-UniRule"/>
</dbReference>
<dbReference type="GO" id="GO:0005737">
    <property type="term" value="C:cytoplasm"/>
    <property type="evidence" value="ECO:0007669"/>
    <property type="project" value="UniProtKB-SubCell"/>
</dbReference>
<reference evidence="11" key="1">
    <citation type="submission" date="2017-11" db="EMBL/GenBank/DDBJ databases">
        <title>Three new genomes from thermophilic consortium.</title>
        <authorList>
            <person name="Quaggio R."/>
            <person name="Amgarten D."/>
            <person name="Setubal J.C."/>
        </authorList>
    </citation>
    <scope>NUCLEOTIDE SEQUENCE</scope>
    <source>
        <strain evidence="11">ZCTH01-B2</strain>
    </source>
</reference>
<dbReference type="InterPro" id="IPR027417">
    <property type="entry name" value="P-loop_NTPase"/>
</dbReference>